<proteinExistence type="predicted"/>
<protein>
    <submittedName>
        <fullName evidence="2">Uncharacterized protein</fullName>
    </submittedName>
</protein>
<keyword evidence="1" id="KW-0472">Membrane</keyword>
<gene>
    <name evidence="2" type="ORF">R28058_32521</name>
</gene>
<reference evidence="2 3" key="1">
    <citation type="submission" date="2015-01" db="EMBL/GenBank/DDBJ databases">
        <authorList>
            <person name="Aslett A.Martin."/>
            <person name="De Silva Nishadi"/>
        </authorList>
    </citation>
    <scope>NUCLEOTIDE SEQUENCE [LARGE SCALE GENOMIC DNA]</scope>
    <source>
        <strain evidence="2 3">R28058</strain>
    </source>
</reference>
<keyword evidence="1" id="KW-1133">Transmembrane helix</keyword>
<organism evidence="2 3">
    <name type="scientific">Paraclostridium sordellii</name>
    <name type="common">Clostridium sordellii</name>
    <dbReference type="NCBI Taxonomy" id="1505"/>
    <lineage>
        <taxon>Bacteria</taxon>
        <taxon>Bacillati</taxon>
        <taxon>Bacillota</taxon>
        <taxon>Clostridia</taxon>
        <taxon>Peptostreptococcales</taxon>
        <taxon>Peptostreptococcaceae</taxon>
        <taxon>Paraclostridium</taxon>
    </lineage>
</organism>
<dbReference type="AlphaFoldDB" id="A0A0C7L5L7"/>
<accession>A0A0C7L5L7</accession>
<feature type="transmembrane region" description="Helical" evidence="1">
    <location>
        <begin position="7"/>
        <end position="28"/>
    </location>
</feature>
<dbReference type="EMBL" id="CEKZ01000027">
    <property type="protein sequence ID" value="CEP41756.1"/>
    <property type="molecule type" value="Genomic_DNA"/>
</dbReference>
<sequence>MRPDIDNIIYILIYMAFLISIIGSLVYFCKESLCSKINDIFIKTVFYNRLGYLYNLIPKQYFVFQKYDIWRYCSLF</sequence>
<evidence type="ECO:0000256" key="1">
    <source>
        <dbReference type="SAM" id="Phobius"/>
    </source>
</evidence>
<evidence type="ECO:0000313" key="2">
    <source>
        <dbReference type="EMBL" id="CEP41756.1"/>
    </source>
</evidence>
<name>A0A0C7L5L7_PARSO</name>
<keyword evidence="1" id="KW-0812">Transmembrane</keyword>
<dbReference type="Proteomes" id="UP000049127">
    <property type="component" value="Unassembled WGS sequence"/>
</dbReference>
<evidence type="ECO:0000313" key="3">
    <source>
        <dbReference type="Proteomes" id="UP000049127"/>
    </source>
</evidence>